<evidence type="ECO:0000313" key="2">
    <source>
        <dbReference type="Proteomes" id="UP001597283"/>
    </source>
</evidence>
<protein>
    <submittedName>
        <fullName evidence="1">CstA-like transporter-associated (Seleno)protein</fullName>
    </submittedName>
</protein>
<comment type="caution">
    <text evidence="1">The sequence shown here is derived from an EMBL/GenBank/DDBJ whole genome shotgun (WGS) entry which is preliminary data.</text>
</comment>
<name>A0ABW4N821_9SPHN</name>
<gene>
    <name evidence="1" type="ORF">ACFSC3_01230</name>
</gene>
<dbReference type="RefSeq" id="WP_380937924.1">
    <property type="nucleotide sequence ID" value="NZ_JBHUFC010000001.1"/>
</dbReference>
<evidence type="ECO:0000313" key="1">
    <source>
        <dbReference type="EMBL" id="MFD1786184.1"/>
    </source>
</evidence>
<keyword evidence="2" id="KW-1185">Reference proteome</keyword>
<dbReference type="Pfam" id="PF04328">
    <property type="entry name" value="Sel_put"/>
    <property type="match status" value="1"/>
</dbReference>
<reference evidence="2" key="1">
    <citation type="journal article" date="2019" name="Int. J. Syst. Evol. Microbiol.">
        <title>The Global Catalogue of Microorganisms (GCM) 10K type strain sequencing project: providing services to taxonomists for standard genome sequencing and annotation.</title>
        <authorList>
            <consortium name="The Broad Institute Genomics Platform"/>
            <consortium name="The Broad Institute Genome Sequencing Center for Infectious Disease"/>
            <person name="Wu L."/>
            <person name="Ma J."/>
        </authorList>
    </citation>
    <scope>NUCLEOTIDE SEQUENCE [LARGE SCALE GENOMIC DNA]</scope>
    <source>
        <strain evidence="2">Q85</strain>
    </source>
</reference>
<organism evidence="1 2">
    <name type="scientific">Sphingomonas floccifaciens</name>
    <dbReference type="NCBI Taxonomy" id="1844115"/>
    <lineage>
        <taxon>Bacteria</taxon>
        <taxon>Pseudomonadati</taxon>
        <taxon>Pseudomonadota</taxon>
        <taxon>Alphaproteobacteria</taxon>
        <taxon>Sphingomonadales</taxon>
        <taxon>Sphingomonadaceae</taxon>
        <taxon>Sphingomonas</taxon>
    </lineage>
</organism>
<dbReference type="PANTHER" id="PTHR38453">
    <property type="entry name" value="CYTOPLASMIC PROTEIN-RELATED"/>
    <property type="match status" value="1"/>
</dbReference>
<dbReference type="PANTHER" id="PTHR38453:SF1">
    <property type="entry name" value="CYTOPLASMIC PROTEIN"/>
    <property type="match status" value="1"/>
</dbReference>
<dbReference type="Proteomes" id="UP001597283">
    <property type="component" value="Unassembled WGS sequence"/>
</dbReference>
<dbReference type="InterPro" id="IPR007423">
    <property type="entry name" value="Sel_put"/>
</dbReference>
<accession>A0ABW4N821</accession>
<proteinExistence type="predicted"/>
<sequence>MTRDRLLARALDRIGECGRLMVGVPNYAAYLEHMRATHADATPMSEAEFVRNRQSARFGEGGRGGFRCC</sequence>
<dbReference type="EMBL" id="JBHUFC010000001">
    <property type="protein sequence ID" value="MFD1786184.1"/>
    <property type="molecule type" value="Genomic_DNA"/>
</dbReference>